<reference evidence="2 3" key="1">
    <citation type="submission" date="2017-06" db="EMBL/GenBank/DDBJ databases">
        <authorList>
            <person name="Kim H.J."/>
            <person name="Triplett B.A."/>
        </authorList>
    </citation>
    <scope>NUCLEOTIDE SEQUENCE [LARGE SCALE GENOMIC DNA]</scope>
    <source>
        <strain evidence="2 3">DSM 14713</strain>
    </source>
</reference>
<sequence>MDRATRTGALGALLGVLGAGAAGAQPPPETPRWGATLEANTDLPLSVGGRLGIESPWHRLSLSTSLGYQPSAYVRAINSASVFLGAYDRNEADLLEDTLRGSFVWRTHLGWRPVANAGLYVEAGYGRVAFGGNTSPEDVLSALTGVEAPSDEGVLERDYRVRTVLHLLDVEVGWRWRLGAHWTARTALGAAVALDAQSRVEPRFTPEDAESVATFSRRAEDVMNRTFERHVRLPVLSFSVGYAF</sequence>
<gene>
    <name evidence="2" type="ORF">MEBOL_002825</name>
</gene>
<dbReference type="AlphaFoldDB" id="A0A250IEK3"/>
<organism evidence="2 3">
    <name type="scientific">Melittangium boletus DSM 14713</name>
    <dbReference type="NCBI Taxonomy" id="1294270"/>
    <lineage>
        <taxon>Bacteria</taxon>
        <taxon>Pseudomonadati</taxon>
        <taxon>Myxococcota</taxon>
        <taxon>Myxococcia</taxon>
        <taxon>Myxococcales</taxon>
        <taxon>Cystobacterineae</taxon>
        <taxon>Archangiaceae</taxon>
        <taxon>Melittangium</taxon>
    </lineage>
</organism>
<evidence type="ECO:0000256" key="1">
    <source>
        <dbReference type="SAM" id="SignalP"/>
    </source>
</evidence>
<dbReference type="KEGG" id="mbd:MEBOL_002825"/>
<protein>
    <recommendedName>
        <fullName evidence="4">Outer membrane protein beta-barrel domain-containing protein</fullName>
    </recommendedName>
</protein>
<evidence type="ECO:0000313" key="3">
    <source>
        <dbReference type="Proteomes" id="UP000217289"/>
    </source>
</evidence>
<keyword evidence="3" id="KW-1185">Reference proteome</keyword>
<dbReference type="OrthoDB" id="5511066at2"/>
<evidence type="ECO:0000313" key="2">
    <source>
        <dbReference type="EMBL" id="ATB29376.1"/>
    </source>
</evidence>
<keyword evidence="1" id="KW-0732">Signal</keyword>
<dbReference type="EMBL" id="CP022163">
    <property type="protein sequence ID" value="ATB29376.1"/>
    <property type="molecule type" value="Genomic_DNA"/>
</dbReference>
<feature type="chain" id="PRO_5013032756" description="Outer membrane protein beta-barrel domain-containing protein" evidence="1">
    <location>
        <begin position="25"/>
        <end position="244"/>
    </location>
</feature>
<proteinExistence type="predicted"/>
<evidence type="ECO:0008006" key="4">
    <source>
        <dbReference type="Google" id="ProtNLM"/>
    </source>
</evidence>
<dbReference type="Proteomes" id="UP000217289">
    <property type="component" value="Chromosome"/>
</dbReference>
<feature type="signal peptide" evidence="1">
    <location>
        <begin position="1"/>
        <end position="24"/>
    </location>
</feature>
<accession>A0A250IEK3</accession>
<name>A0A250IEK3_9BACT</name>